<organism evidence="1 2">
    <name type="scientific">Dipteronia dyeriana</name>
    <dbReference type="NCBI Taxonomy" id="168575"/>
    <lineage>
        <taxon>Eukaryota</taxon>
        <taxon>Viridiplantae</taxon>
        <taxon>Streptophyta</taxon>
        <taxon>Embryophyta</taxon>
        <taxon>Tracheophyta</taxon>
        <taxon>Spermatophyta</taxon>
        <taxon>Magnoliopsida</taxon>
        <taxon>eudicotyledons</taxon>
        <taxon>Gunneridae</taxon>
        <taxon>Pentapetalae</taxon>
        <taxon>rosids</taxon>
        <taxon>malvids</taxon>
        <taxon>Sapindales</taxon>
        <taxon>Sapindaceae</taxon>
        <taxon>Hippocastanoideae</taxon>
        <taxon>Acereae</taxon>
        <taxon>Dipteronia</taxon>
    </lineage>
</organism>
<dbReference type="EMBL" id="JANJYI010000002">
    <property type="protein sequence ID" value="KAK2658617.1"/>
    <property type="molecule type" value="Genomic_DNA"/>
</dbReference>
<reference evidence="1" key="1">
    <citation type="journal article" date="2023" name="Plant J.">
        <title>Genome sequences and population genomics provide insights into the demographic history, inbreeding, and mutation load of two 'living fossil' tree species of Dipteronia.</title>
        <authorList>
            <person name="Feng Y."/>
            <person name="Comes H.P."/>
            <person name="Chen J."/>
            <person name="Zhu S."/>
            <person name="Lu R."/>
            <person name="Zhang X."/>
            <person name="Li P."/>
            <person name="Qiu J."/>
            <person name="Olsen K.M."/>
            <person name="Qiu Y."/>
        </authorList>
    </citation>
    <scope>NUCLEOTIDE SEQUENCE</scope>
    <source>
        <strain evidence="1">KIB01</strain>
    </source>
</reference>
<comment type="caution">
    <text evidence="1">The sequence shown here is derived from an EMBL/GenBank/DDBJ whole genome shotgun (WGS) entry which is preliminary data.</text>
</comment>
<keyword evidence="2" id="KW-1185">Reference proteome</keyword>
<evidence type="ECO:0000313" key="1">
    <source>
        <dbReference type="EMBL" id="KAK2658617.1"/>
    </source>
</evidence>
<proteinExistence type="predicted"/>
<dbReference type="Proteomes" id="UP001280121">
    <property type="component" value="Unassembled WGS sequence"/>
</dbReference>
<dbReference type="AlphaFoldDB" id="A0AAE0CPF6"/>
<gene>
    <name evidence="1" type="ORF">Ddye_005150</name>
</gene>
<sequence>MVNNPFTYNAILERPFLSVLQRVLSVYHNVLKFPVGNEVGEVRGDQHATRKCCTCSCGVGTRIARDGFQDPRGSTRTRNFMVHGV</sequence>
<name>A0AAE0CPF6_9ROSI</name>
<evidence type="ECO:0000313" key="2">
    <source>
        <dbReference type="Proteomes" id="UP001280121"/>
    </source>
</evidence>
<protein>
    <submittedName>
        <fullName evidence="1">Uncharacterized protein</fullName>
    </submittedName>
</protein>
<accession>A0AAE0CPF6</accession>